<dbReference type="Proteomes" id="UP000187735">
    <property type="component" value="Chromosome"/>
</dbReference>
<dbReference type="NCBIfam" id="NF041874">
    <property type="entry name" value="EPS_EpsC"/>
    <property type="match status" value="1"/>
</dbReference>
<keyword evidence="5" id="KW-1185">Reference proteome</keyword>
<dbReference type="AlphaFoldDB" id="A0A1P8WAV9"/>
<evidence type="ECO:0000256" key="2">
    <source>
        <dbReference type="ARBA" id="ARBA00022679"/>
    </source>
</evidence>
<sequence>MTFRSPEHVQLEEIAGRLVESLGECDENALPSVDGVISFACDVREVLFPGYGKTRRLPAAEQQAIETAALLNRIESRLRIETGRSILHARQTMLKLHSDTAEPPAVHGDARSLARQFLTSLPELQAALKADIQAAFDGDPAARSSDEIVLSYPGIEAVLIYRVAHKLHQLGIPYLPRILTEWAHGVTGIDIHPGATIGPRFFIDHGTGVVIGETCEIGAGVTLYQGVTLGAWSFPRDEDGNLIRGEKRHPTLEDNVSVYSNATILGGTTVIGAGSLVGANVVLSRSVMPNTIVTIEKPSLRFREAG</sequence>
<evidence type="ECO:0000256" key="3">
    <source>
        <dbReference type="ARBA" id="ARBA00023315"/>
    </source>
</evidence>
<dbReference type="KEGG" id="fmr:Fuma_00770"/>
<dbReference type="PANTHER" id="PTHR42811">
    <property type="entry name" value="SERINE ACETYLTRANSFERASE"/>
    <property type="match status" value="1"/>
</dbReference>
<dbReference type="GO" id="GO:0009001">
    <property type="term" value="F:serine O-acetyltransferase activity"/>
    <property type="evidence" value="ECO:0007669"/>
    <property type="project" value="UniProtKB-EC"/>
</dbReference>
<dbReference type="OrthoDB" id="9801456at2"/>
<keyword evidence="2 4" id="KW-0808">Transferase</keyword>
<dbReference type="Gene3D" id="2.160.10.10">
    <property type="entry name" value="Hexapeptide repeat proteins"/>
    <property type="match status" value="1"/>
</dbReference>
<dbReference type="InterPro" id="IPR045304">
    <property type="entry name" value="LbH_SAT"/>
</dbReference>
<keyword evidence="1" id="KW-0028">Amino-acid biosynthesis</keyword>
<reference evidence="4 5" key="1">
    <citation type="journal article" date="2016" name="Front. Microbiol.">
        <title>Fuerstia marisgermanicae gen. nov., sp. nov., an Unusual Member of the Phylum Planctomycetes from the German Wadden Sea.</title>
        <authorList>
            <person name="Kohn T."/>
            <person name="Heuer A."/>
            <person name="Jogler M."/>
            <person name="Vollmers J."/>
            <person name="Boedeker C."/>
            <person name="Bunk B."/>
            <person name="Rast P."/>
            <person name="Borchert D."/>
            <person name="Glockner I."/>
            <person name="Freese H.M."/>
            <person name="Klenk H.P."/>
            <person name="Overmann J."/>
            <person name="Kaster A.K."/>
            <person name="Rohde M."/>
            <person name="Wiegand S."/>
            <person name="Jogler C."/>
        </authorList>
    </citation>
    <scope>NUCLEOTIDE SEQUENCE [LARGE SCALE GENOMIC DNA]</scope>
    <source>
        <strain evidence="4 5">NH11</strain>
    </source>
</reference>
<dbReference type="STRING" id="1891926.Fuma_00770"/>
<dbReference type="GO" id="GO:0008652">
    <property type="term" value="P:amino acid biosynthetic process"/>
    <property type="evidence" value="ECO:0007669"/>
    <property type="project" value="UniProtKB-KW"/>
</dbReference>
<keyword evidence="3 4" id="KW-0012">Acyltransferase</keyword>
<evidence type="ECO:0000313" key="5">
    <source>
        <dbReference type="Proteomes" id="UP000187735"/>
    </source>
</evidence>
<gene>
    <name evidence="4" type="primary">cysE_2</name>
    <name evidence="4" type="ORF">Fuma_00770</name>
</gene>
<evidence type="ECO:0000313" key="4">
    <source>
        <dbReference type="EMBL" id="APZ91184.1"/>
    </source>
</evidence>
<dbReference type="CDD" id="cd03354">
    <property type="entry name" value="LbH_SAT"/>
    <property type="match status" value="1"/>
</dbReference>
<dbReference type="InterPro" id="IPR042122">
    <property type="entry name" value="Ser_AcTrfase_N_sf"/>
</dbReference>
<dbReference type="SUPFAM" id="SSF51161">
    <property type="entry name" value="Trimeric LpxA-like enzymes"/>
    <property type="match status" value="1"/>
</dbReference>
<name>A0A1P8WAV9_9PLAN</name>
<protein>
    <submittedName>
        <fullName evidence="4">Serine acetyltransferase</fullName>
        <ecNumber evidence="4">2.3.1.30</ecNumber>
    </submittedName>
</protein>
<dbReference type="InterPro" id="IPR011004">
    <property type="entry name" value="Trimer_LpxA-like_sf"/>
</dbReference>
<dbReference type="InterPro" id="IPR053376">
    <property type="entry name" value="Serine_acetyltransferase"/>
</dbReference>
<evidence type="ECO:0000256" key="1">
    <source>
        <dbReference type="ARBA" id="ARBA00022605"/>
    </source>
</evidence>
<dbReference type="EC" id="2.3.1.30" evidence="4"/>
<dbReference type="RefSeq" id="WP_077022984.1">
    <property type="nucleotide sequence ID" value="NZ_CP017641.1"/>
</dbReference>
<dbReference type="EMBL" id="CP017641">
    <property type="protein sequence ID" value="APZ91184.1"/>
    <property type="molecule type" value="Genomic_DNA"/>
</dbReference>
<dbReference type="Gene3D" id="1.10.3130.10">
    <property type="entry name" value="serine acetyltransferase, domain 1"/>
    <property type="match status" value="1"/>
</dbReference>
<organism evidence="4 5">
    <name type="scientific">Fuerstiella marisgermanici</name>
    <dbReference type="NCBI Taxonomy" id="1891926"/>
    <lineage>
        <taxon>Bacteria</taxon>
        <taxon>Pseudomonadati</taxon>
        <taxon>Planctomycetota</taxon>
        <taxon>Planctomycetia</taxon>
        <taxon>Planctomycetales</taxon>
        <taxon>Planctomycetaceae</taxon>
        <taxon>Fuerstiella</taxon>
    </lineage>
</organism>
<accession>A0A1P8WAV9</accession>
<proteinExistence type="predicted"/>